<dbReference type="GO" id="GO:0016627">
    <property type="term" value="F:oxidoreductase activity, acting on the CH-CH group of donors"/>
    <property type="evidence" value="ECO:0007669"/>
    <property type="project" value="InterPro"/>
</dbReference>
<dbReference type="PANTHER" id="PTHR42803">
    <property type="entry name" value="ACYL-COA DEHYDROGENASE"/>
    <property type="match status" value="1"/>
</dbReference>
<dbReference type="EMBL" id="CP042582">
    <property type="protein sequence ID" value="QEX20190.1"/>
    <property type="molecule type" value="Genomic_DNA"/>
</dbReference>
<dbReference type="InterPro" id="IPR025878">
    <property type="entry name" value="Acyl-CoA_dh-like_C_dom"/>
</dbReference>
<evidence type="ECO:0000259" key="6">
    <source>
        <dbReference type="Pfam" id="PF00441"/>
    </source>
</evidence>
<dbReference type="PANTHER" id="PTHR42803:SF3">
    <property type="entry name" value="ACYL-COA DEHYDROGENASE-RELATED"/>
    <property type="match status" value="1"/>
</dbReference>
<dbReference type="Proteomes" id="UP000325797">
    <property type="component" value="Chromosome"/>
</dbReference>
<dbReference type="Gene3D" id="1.20.140.10">
    <property type="entry name" value="Butyryl-CoA Dehydrogenase, subunit A, domain 3"/>
    <property type="match status" value="1"/>
</dbReference>
<keyword evidence="3 5" id="KW-0285">Flavoprotein</keyword>
<feature type="domain" description="Acyl-CoA dehydrogenase/oxidase C-terminal" evidence="6">
    <location>
        <begin position="284"/>
        <end position="450"/>
    </location>
</feature>
<evidence type="ECO:0000259" key="7">
    <source>
        <dbReference type="Pfam" id="PF02770"/>
    </source>
</evidence>
<dbReference type="InterPro" id="IPR036250">
    <property type="entry name" value="AcylCo_DH-like_C"/>
</dbReference>
<dbReference type="InterPro" id="IPR013786">
    <property type="entry name" value="AcylCoA_DH/ox_N"/>
</dbReference>
<dbReference type="SUPFAM" id="SSF47203">
    <property type="entry name" value="Acyl-CoA dehydrogenase C-terminal domain-like"/>
    <property type="match status" value="1"/>
</dbReference>
<evidence type="ECO:0000256" key="2">
    <source>
        <dbReference type="ARBA" id="ARBA00009347"/>
    </source>
</evidence>
<name>A0A5J6MVL4_9PROT</name>
<evidence type="ECO:0000259" key="9">
    <source>
        <dbReference type="Pfam" id="PF12806"/>
    </source>
</evidence>
<dbReference type="Gene3D" id="2.40.110.10">
    <property type="entry name" value="Butyryl-CoA Dehydrogenase, subunit A, domain 2"/>
    <property type="match status" value="1"/>
</dbReference>
<dbReference type="GO" id="GO:0050660">
    <property type="term" value="F:flavin adenine dinucleotide binding"/>
    <property type="evidence" value="ECO:0007669"/>
    <property type="project" value="InterPro"/>
</dbReference>
<dbReference type="InterPro" id="IPR009100">
    <property type="entry name" value="AcylCoA_DH/oxidase_NM_dom_sf"/>
</dbReference>
<dbReference type="Pfam" id="PF02771">
    <property type="entry name" value="Acyl-CoA_dh_N"/>
    <property type="match status" value="1"/>
</dbReference>
<evidence type="ECO:0000256" key="5">
    <source>
        <dbReference type="RuleBase" id="RU362125"/>
    </source>
</evidence>
<comment type="similarity">
    <text evidence="2 5">Belongs to the acyl-CoA dehydrogenase family.</text>
</comment>
<feature type="domain" description="Acyl-CoA dehydrogenase/oxidase N-terminal" evidence="8">
    <location>
        <begin position="40"/>
        <end position="155"/>
    </location>
</feature>
<feature type="domain" description="Acyl-CoA oxidase/dehydrogenase middle" evidence="7">
    <location>
        <begin position="161"/>
        <end position="263"/>
    </location>
</feature>
<dbReference type="RefSeq" id="WP_151114449.1">
    <property type="nucleotide sequence ID" value="NZ_CP042582.1"/>
</dbReference>
<reference evidence="10 11" key="1">
    <citation type="submission" date="2019-08" db="EMBL/GenBank/DDBJ databases">
        <title>Hyperibacter terrae gen. nov., sp. nov. and Hyperibacter viscosus sp. nov., two new members in the family Rhodospirillaceae isolated from the rhizosphere of Hypericum perforatum.</title>
        <authorList>
            <person name="Noviana Z."/>
        </authorList>
    </citation>
    <scope>NUCLEOTIDE SEQUENCE [LARGE SCALE GENOMIC DNA]</scope>
    <source>
        <strain evidence="10 11">R5959</strain>
    </source>
</reference>
<evidence type="ECO:0000256" key="3">
    <source>
        <dbReference type="ARBA" id="ARBA00022630"/>
    </source>
</evidence>
<dbReference type="Pfam" id="PF12806">
    <property type="entry name" value="Acyl-CoA_dh_C"/>
    <property type="match status" value="1"/>
</dbReference>
<dbReference type="Pfam" id="PF02770">
    <property type="entry name" value="Acyl-CoA_dh_M"/>
    <property type="match status" value="1"/>
</dbReference>
<protein>
    <submittedName>
        <fullName evidence="10">Acyl-CoA dehydrogenase</fullName>
    </submittedName>
</protein>
<evidence type="ECO:0000313" key="10">
    <source>
        <dbReference type="EMBL" id="QEX20190.1"/>
    </source>
</evidence>
<dbReference type="InterPro" id="IPR046373">
    <property type="entry name" value="Acyl-CoA_Oxase/DH_mid-dom_sf"/>
</dbReference>
<dbReference type="SUPFAM" id="SSF56645">
    <property type="entry name" value="Acyl-CoA dehydrogenase NM domain-like"/>
    <property type="match status" value="1"/>
</dbReference>
<dbReference type="InterPro" id="IPR052166">
    <property type="entry name" value="Diverse_Acyl-CoA_DH"/>
</dbReference>
<dbReference type="OrthoDB" id="5510711at2"/>
<dbReference type="Pfam" id="PF00441">
    <property type="entry name" value="Acyl-CoA_dh_1"/>
    <property type="match status" value="1"/>
</dbReference>
<evidence type="ECO:0000313" key="11">
    <source>
        <dbReference type="Proteomes" id="UP000325797"/>
    </source>
</evidence>
<accession>A0A5J6MVL4</accession>
<keyword evidence="4 5" id="KW-0274">FAD</keyword>
<dbReference type="KEGG" id="hadh:FRZ61_01050"/>
<dbReference type="InterPro" id="IPR006091">
    <property type="entry name" value="Acyl-CoA_Oxase/DH_mid-dom"/>
</dbReference>
<evidence type="ECO:0000256" key="4">
    <source>
        <dbReference type="ARBA" id="ARBA00022827"/>
    </source>
</evidence>
<organism evidence="10 11">
    <name type="scientific">Hypericibacter adhaerens</name>
    <dbReference type="NCBI Taxonomy" id="2602016"/>
    <lineage>
        <taxon>Bacteria</taxon>
        <taxon>Pseudomonadati</taxon>
        <taxon>Pseudomonadota</taxon>
        <taxon>Alphaproteobacteria</taxon>
        <taxon>Rhodospirillales</taxon>
        <taxon>Dongiaceae</taxon>
        <taxon>Hypericibacter</taxon>
    </lineage>
</organism>
<dbReference type="InterPro" id="IPR009075">
    <property type="entry name" value="AcylCo_DH/oxidase_C"/>
</dbReference>
<dbReference type="InterPro" id="IPR037069">
    <property type="entry name" value="AcylCoA_DH/ox_N_sf"/>
</dbReference>
<evidence type="ECO:0000256" key="1">
    <source>
        <dbReference type="ARBA" id="ARBA00001974"/>
    </source>
</evidence>
<keyword evidence="5" id="KW-0560">Oxidoreductase</keyword>
<evidence type="ECO:0000259" key="8">
    <source>
        <dbReference type="Pfam" id="PF02771"/>
    </source>
</evidence>
<sequence length="589" mass="63807">MTIARRRAEIEFHLFDVLGIDEVSRWPAFDGQDGTAWRSVIDTAEQLALSHFAPHNREADHREPWIENGKVRTVDGVKEAIAAFAEAGFMNAHRPVDEGGLGLPWTVVQGAFALFQAANIATAAYPFLTIAAANMLSAFGTEAQKVRFLPHLGSGRFLATMALSEPQAGSGLADIRTRARPLEDGSYALTGTKQWISGGAHALSDTIVHFVLARIEGAPAGVKGISLFIVPRDWVEADGSLGAFNNVALVSLLHKMGYRGTTSTILNLGEAGLCRGFLMGEAHRGLDYMFKMMNEARIGVGLGAAMLALAGFHCALDYCATRRQGRPLGDRNPDQPPVPIDQHPDVKHMLLAQKAYAEGSLGLCLYCATLVDRQQRHPDPATRQRSGVLLDLLTPVAKSFPSAYGPKANDLAIQCLGGYGYTRDFPVEQYYRDNRLNPIHEGTNGIQALDLLGRKLTRDGGDAYRALRATIHADLDGRSEPEIDELIRAWRRIDDAMTVLLVSFSAGRAADCLANASAFLDAFGLAVIAWRLAVQAHAAERSGKDSAAARGRRQALKWFAAVELPRVAPLLALVERCDPVAAETDAAWL</sequence>
<keyword evidence="11" id="KW-1185">Reference proteome</keyword>
<feature type="domain" description="Acetyl-CoA dehydrogenase-like C-terminal" evidence="9">
    <location>
        <begin position="469"/>
        <end position="581"/>
    </location>
</feature>
<proteinExistence type="inferred from homology"/>
<comment type="cofactor">
    <cofactor evidence="1 5">
        <name>FAD</name>
        <dbReference type="ChEBI" id="CHEBI:57692"/>
    </cofactor>
</comment>
<dbReference type="AlphaFoldDB" id="A0A5J6MVL4"/>
<gene>
    <name evidence="10" type="ORF">FRZ61_01050</name>
</gene>
<dbReference type="Gene3D" id="1.10.540.10">
    <property type="entry name" value="Acyl-CoA dehydrogenase/oxidase, N-terminal domain"/>
    <property type="match status" value="1"/>
</dbReference>